<keyword evidence="2" id="KW-1185">Reference proteome</keyword>
<proteinExistence type="predicted"/>
<name>A0A1N7QK64_9FLAO</name>
<dbReference type="EMBL" id="FTOL01000011">
    <property type="protein sequence ID" value="SIT23270.1"/>
    <property type="molecule type" value="Genomic_DNA"/>
</dbReference>
<dbReference type="AlphaFoldDB" id="A0A1N7QK64"/>
<dbReference type="Proteomes" id="UP000186744">
    <property type="component" value="Unassembled WGS sequence"/>
</dbReference>
<evidence type="ECO:0000313" key="1">
    <source>
        <dbReference type="EMBL" id="SIT23270.1"/>
    </source>
</evidence>
<organism evidence="1 2">
    <name type="scientific">Chryseobacterium ureilyticum</name>
    <dbReference type="NCBI Taxonomy" id="373668"/>
    <lineage>
        <taxon>Bacteria</taxon>
        <taxon>Pseudomonadati</taxon>
        <taxon>Bacteroidota</taxon>
        <taxon>Flavobacteriia</taxon>
        <taxon>Flavobacteriales</taxon>
        <taxon>Weeksellaceae</taxon>
        <taxon>Chryseobacterium group</taxon>
        <taxon>Chryseobacterium</taxon>
    </lineage>
</organism>
<sequence length="35" mass="4064">MQNSMNYTDLADMKIKAFPYQSRGTTFSAGYTFNY</sequence>
<dbReference type="STRING" id="373668.SAMN05421786_111101"/>
<reference evidence="2" key="1">
    <citation type="submission" date="2017-01" db="EMBL/GenBank/DDBJ databases">
        <authorList>
            <person name="Varghese N."/>
            <person name="Submissions S."/>
        </authorList>
    </citation>
    <scope>NUCLEOTIDE SEQUENCE [LARGE SCALE GENOMIC DNA]</scope>
    <source>
        <strain evidence="2">DSM 18017</strain>
    </source>
</reference>
<protein>
    <submittedName>
        <fullName evidence="1">Uncharacterized protein</fullName>
    </submittedName>
</protein>
<gene>
    <name evidence="1" type="ORF">SAMN05421786_111101</name>
</gene>
<accession>A0A1N7QK64</accession>
<evidence type="ECO:0000313" key="2">
    <source>
        <dbReference type="Proteomes" id="UP000186744"/>
    </source>
</evidence>